<comment type="subcellular location">
    <subcellularLocation>
        <location evidence="1">Cell membrane</location>
        <topology evidence="1">Multi-pass membrane protein</topology>
    </subcellularLocation>
</comment>
<accession>A0A2N9L978</accession>
<evidence type="ECO:0000256" key="7">
    <source>
        <dbReference type="ARBA" id="ARBA00022989"/>
    </source>
</evidence>
<evidence type="ECO:0000256" key="10">
    <source>
        <dbReference type="SAM" id="MobiDB-lite"/>
    </source>
</evidence>
<feature type="region of interest" description="Disordered" evidence="10">
    <location>
        <begin position="47"/>
        <end position="80"/>
    </location>
</feature>
<keyword evidence="5" id="KW-0762">Sugar transport</keyword>
<feature type="transmembrane region" description="Helical" evidence="11">
    <location>
        <begin position="428"/>
        <end position="452"/>
    </location>
</feature>
<evidence type="ECO:0000256" key="6">
    <source>
        <dbReference type="ARBA" id="ARBA00022692"/>
    </source>
</evidence>
<feature type="transmembrane region" description="Helical" evidence="11">
    <location>
        <begin position="165"/>
        <end position="187"/>
    </location>
</feature>
<feature type="transmembrane region" description="Helical" evidence="11">
    <location>
        <begin position="89"/>
        <end position="109"/>
    </location>
</feature>
<feature type="transmembrane region" description="Helical" evidence="11">
    <location>
        <begin position="223"/>
        <end position="243"/>
    </location>
</feature>
<evidence type="ECO:0000256" key="9">
    <source>
        <dbReference type="RuleBase" id="RU003346"/>
    </source>
</evidence>
<dbReference type="EMBL" id="OKRB01000081">
    <property type="protein sequence ID" value="SPE19847.1"/>
    <property type="molecule type" value="Genomic_DNA"/>
</dbReference>
<dbReference type="PANTHER" id="PTHR48020:SF12">
    <property type="entry name" value="PROTON MYO-INOSITOL COTRANSPORTER"/>
    <property type="match status" value="1"/>
</dbReference>
<dbReference type="InterPro" id="IPR020846">
    <property type="entry name" value="MFS_dom"/>
</dbReference>
<evidence type="ECO:0000256" key="5">
    <source>
        <dbReference type="ARBA" id="ARBA00022597"/>
    </source>
</evidence>
<proteinExistence type="inferred from homology"/>
<dbReference type="GO" id="GO:0022857">
    <property type="term" value="F:transmembrane transporter activity"/>
    <property type="evidence" value="ECO:0007669"/>
    <property type="project" value="InterPro"/>
</dbReference>
<dbReference type="InterPro" id="IPR047984">
    <property type="entry name" value="XylE-like"/>
</dbReference>
<reference evidence="14" key="1">
    <citation type="submission" date="2018-02" db="EMBL/GenBank/DDBJ databases">
        <authorList>
            <person name="Hausmann B."/>
        </authorList>
    </citation>
    <scope>NUCLEOTIDE SEQUENCE [LARGE SCALE GENOMIC DNA]</scope>
    <source>
        <strain evidence="14">Peat soil MAG SbA5</strain>
    </source>
</reference>
<evidence type="ECO:0000256" key="2">
    <source>
        <dbReference type="ARBA" id="ARBA00010992"/>
    </source>
</evidence>
<evidence type="ECO:0000313" key="13">
    <source>
        <dbReference type="EMBL" id="SPE19847.1"/>
    </source>
</evidence>
<keyword evidence="6 11" id="KW-0812">Transmembrane</keyword>
<dbReference type="Gene3D" id="1.20.1250.20">
    <property type="entry name" value="MFS general substrate transporter like domains"/>
    <property type="match status" value="1"/>
</dbReference>
<dbReference type="Proteomes" id="UP000239735">
    <property type="component" value="Unassembled WGS sequence"/>
</dbReference>
<feature type="transmembrane region" description="Helical" evidence="11">
    <location>
        <begin position="135"/>
        <end position="153"/>
    </location>
</feature>
<keyword evidence="7 11" id="KW-1133">Transmembrane helix</keyword>
<dbReference type="CDD" id="cd17359">
    <property type="entry name" value="MFS_XylE_like"/>
    <property type="match status" value="1"/>
</dbReference>
<dbReference type="NCBIfam" id="TIGR00879">
    <property type="entry name" value="SP"/>
    <property type="match status" value="1"/>
</dbReference>
<dbReference type="Pfam" id="PF00083">
    <property type="entry name" value="Sugar_tr"/>
    <property type="match status" value="1"/>
</dbReference>
<gene>
    <name evidence="13" type="primary">araE</name>
    <name evidence="13" type="ORF">SBA5_250077</name>
</gene>
<evidence type="ECO:0000256" key="3">
    <source>
        <dbReference type="ARBA" id="ARBA00022448"/>
    </source>
</evidence>
<feature type="transmembrane region" description="Helical" evidence="11">
    <location>
        <begin position="371"/>
        <end position="392"/>
    </location>
</feature>
<keyword evidence="8 11" id="KW-0472">Membrane</keyword>
<evidence type="ECO:0000313" key="14">
    <source>
        <dbReference type="Proteomes" id="UP000239735"/>
    </source>
</evidence>
<organism evidence="13 14">
    <name type="scientific">Candidatus Sulfuritelmatomonas gaucii</name>
    <dbReference type="NCBI Taxonomy" id="2043161"/>
    <lineage>
        <taxon>Bacteria</taxon>
        <taxon>Pseudomonadati</taxon>
        <taxon>Acidobacteriota</taxon>
        <taxon>Terriglobia</taxon>
        <taxon>Terriglobales</taxon>
        <taxon>Acidobacteriaceae</taxon>
        <taxon>Candidatus Sulfuritelmatomonas</taxon>
    </lineage>
</organism>
<evidence type="ECO:0000256" key="4">
    <source>
        <dbReference type="ARBA" id="ARBA00022475"/>
    </source>
</evidence>
<evidence type="ECO:0000256" key="8">
    <source>
        <dbReference type="ARBA" id="ARBA00023136"/>
    </source>
</evidence>
<dbReference type="AlphaFoldDB" id="A0A2N9L978"/>
<dbReference type="PROSITE" id="PS00216">
    <property type="entry name" value="SUGAR_TRANSPORT_1"/>
    <property type="match status" value="1"/>
</dbReference>
<evidence type="ECO:0000256" key="11">
    <source>
        <dbReference type="SAM" id="Phobius"/>
    </source>
</evidence>
<keyword evidence="4" id="KW-1003">Cell membrane</keyword>
<name>A0A2N9L978_9BACT</name>
<comment type="similarity">
    <text evidence="2 9">Belongs to the major facilitator superfamily. Sugar transporter (TC 2.A.1.1) family.</text>
</comment>
<dbReference type="FunFam" id="1.20.1250.20:FF:000122">
    <property type="entry name" value="D-xylose transporter XylE"/>
    <property type="match status" value="1"/>
</dbReference>
<feature type="transmembrane region" description="Helical" evidence="11">
    <location>
        <begin position="493"/>
        <end position="513"/>
    </location>
</feature>
<dbReference type="InterPro" id="IPR005828">
    <property type="entry name" value="MFS_sugar_transport-like"/>
</dbReference>
<feature type="transmembrane region" description="Helical" evidence="11">
    <location>
        <begin position="399"/>
        <end position="422"/>
    </location>
</feature>
<feature type="transmembrane region" description="Helical" evidence="11">
    <location>
        <begin position="255"/>
        <end position="274"/>
    </location>
</feature>
<dbReference type="PANTHER" id="PTHR48020">
    <property type="entry name" value="PROTON MYO-INOSITOL COTRANSPORTER"/>
    <property type="match status" value="1"/>
</dbReference>
<dbReference type="GO" id="GO:0005886">
    <property type="term" value="C:plasma membrane"/>
    <property type="evidence" value="ECO:0007669"/>
    <property type="project" value="UniProtKB-SubCell"/>
</dbReference>
<dbReference type="InterPro" id="IPR005829">
    <property type="entry name" value="Sugar_transporter_CS"/>
</dbReference>
<keyword evidence="3 9" id="KW-0813">Transport</keyword>
<dbReference type="InterPro" id="IPR036259">
    <property type="entry name" value="MFS_trans_sf"/>
</dbReference>
<evidence type="ECO:0000259" key="12">
    <source>
        <dbReference type="PROSITE" id="PS50850"/>
    </source>
</evidence>
<feature type="transmembrane region" description="Helical" evidence="11">
    <location>
        <begin position="333"/>
        <end position="356"/>
    </location>
</feature>
<evidence type="ECO:0000256" key="1">
    <source>
        <dbReference type="ARBA" id="ARBA00004651"/>
    </source>
</evidence>
<dbReference type="PROSITE" id="PS00217">
    <property type="entry name" value="SUGAR_TRANSPORT_2"/>
    <property type="match status" value="1"/>
</dbReference>
<feature type="transmembrane region" description="Helical" evidence="11">
    <location>
        <begin position="193"/>
        <end position="211"/>
    </location>
</feature>
<dbReference type="PROSITE" id="PS50850">
    <property type="entry name" value="MFS"/>
    <property type="match status" value="1"/>
</dbReference>
<feature type="compositionally biased region" description="Pro residues" evidence="10">
    <location>
        <begin position="63"/>
        <end position="73"/>
    </location>
</feature>
<feature type="transmembrane region" description="Helical" evidence="11">
    <location>
        <begin position="464"/>
        <end position="487"/>
    </location>
</feature>
<protein>
    <submittedName>
        <fullName evidence="13">Arabinose-proton symporter</fullName>
    </submittedName>
</protein>
<dbReference type="InterPro" id="IPR003663">
    <property type="entry name" value="Sugar/inositol_transpt"/>
</dbReference>
<dbReference type="PRINTS" id="PR00171">
    <property type="entry name" value="SUGRTRNSPORT"/>
</dbReference>
<sequence length="537" mass="58956">MRGYLRIFRRMRWPQFSLHRRAIPFAGHRAPPPFRDRVPGEFTADQELGYNDANPENGKPVPQDAPMPFPPSQPASIPSMTTHREHTPVSLYLFLVCLVGSTGGFLFGFDTSVISGVIEYISGPKVFNLGEIAKGWTVSCIIIGCMIGCALAGPLSSRFGRKKTLILTAVVFLLSSLGCALSSELAVFVEFRIIAGVAVGAASMLAPIYIAELSPPSHRGKLVSLNLFAIFLGQSTAFYSNYFLRDLGGANNWRWMLAVMAIPSFLLFASLLFAPESPRWLIAKHRREPALKILTRINGEQEAVRELKEIEESVRNEARGKFVECFRPGIRGVLVIGILLAIFQQVTGINVVMYYAPAIFKSAGFGNSSALFQTALMGMVNLTFSVVSMFFVDKLGRKPLMVIGSIGMSIAMFLLALTFISGHARGPFVLICIMGYLAAFGFSLGPVVWVLISELFPNRVRSYAVAIATFMLWGANFVVSLTFPYLLNSLRGYSFVIYGAMCVLCLLFVVKYLHETKGKTLEQIESEIAGYNAPGAP</sequence>
<dbReference type="SUPFAM" id="SSF103473">
    <property type="entry name" value="MFS general substrate transporter"/>
    <property type="match status" value="1"/>
</dbReference>
<feature type="domain" description="Major facilitator superfamily (MFS) profile" evidence="12">
    <location>
        <begin position="96"/>
        <end position="517"/>
    </location>
</feature>
<dbReference type="InterPro" id="IPR050814">
    <property type="entry name" value="Myo-inositol_Transporter"/>
</dbReference>